<dbReference type="EMBL" id="JACHHZ010000003">
    <property type="protein sequence ID" value="MBB6094026.1"/>
    <property type="molecule type" value="Genomic_DNA"/>
</dbReference>
<dbReference type="RefSeq" id="WP_184332928.1">
    <property type="nucleotide sequence ID" value="NZ_JACHHZ010000003.1"/>
</dbReference>
<dbReference type="AlphaFoldDB" id="A0A841HMD2"/>
<accession>A0A841HMD2</accession>
<evidence type="ECO:0000259" key="1">
    <source>
        <dbReference type="Pfam" id="PF00483"/>
    </source>
</evidence>
<reference evidence="2 3" key="1">
    <citation type="submission" date="2020-08" db="EMBL/GenBank/DDBJ databases">
        <title>Genomic Encyclopedia of Type Strains, Phase IV (KMG-IV): sequencing the most valuable type-strain genomes for metagenomic binning, comparative biology and taxonomic classification.</title>
        <authorList>
            <person name="Goeker M."/>
        </authorList>
    </citation>
    <scope>NUCLEOTIDE SEQUENCE [LARGE SCALE GENOMIC DNA]</scope>
    <source>
        <strain evidence="2 3">DSM 26723</strain>
    </source>
</reference>
<feature type="domain" description="Nucleotidyl transferase" evidence="1">
    <location>
        <begin position="22"/>
        <end position="305"/>
    </location>
</feature>
<proteinExistence type="predicted"/>
<organism evidence="2 3">
    <name type="scientific">Povalibacter uvarum</name>
    <dbReference type="NCBI Taxonomy" id="732238"/>
    <lineage>
        <taxon>Bacteria</taxon>
        <taxon>Pseudomonadati</taxon>
        <taxon>Pseudomonadota</taxon>
        <taxon>Gammaproteobacteria</taxon>
        <taxon>Steroidobacterales</taxon>
        <taxon>Steroidobacteraceae</taxon>
        <taxon>Povalibacter</taxon>
    </lineage>
</organism>
<dbReference type="Gene3D" id="3.90.550.10">
    <property type="entry name" value="Spore Coat Polysaccharide Biosynthesis Protein SpsA, Chain A"/>
    <property type="match status" value="1"/>
</dbReference>
<dbReference type="GO" id="GO:0009298">
    <property type="term" value="P:GDP-mannose biosynthetic process"/>
    <property type="evidence" value="ECO:0007669"/>
    <property type="project" value="TreeGrafter"/>
</dbReference>
<dbReference type="InterPro" id="IPR051161">
    <property type="entry name" value="Mannose-6P_isomerase_type2"/>
</dbReference>
<dbReference type="PANTHER" id="PTHR46390">
    <property type="entry name" value="MANNOSE-1-PHOSPHATE GUANYLYLTRANSFERASE"/>
    <property type="match status" value="1"/>
</dbReference>
<protein>
    <submittedName>
        <fullName evidence="2">Mannose-1-phosphate guanylyltransferase</fullName>
        <ecNumber evidence="2">2.7.7.13</ecNumber>
    </submittedName>
</protein>
<dbReference type="SUPFAM" id="SSF53448">
    <property type="entry name" value="Nucleotide-diphospho-sugar transferases"/>
    <property type="match status" value="1"/>
</dbReference>
<gene>
    <name evidence="2" type="ORF">HNQ60_002907</name>
</gene>
<comment type="caution">
    <text evidence="2">The sequence shown here is derived from an EMBL/GenBank/DDBJ whole genome shotgun (WGS) entry which is preliminary data.</text>
</comment>
<keyword evidence="3" id="KW-1185">Reference proteome</keyword>
<evidence type="ECO:0000313" key="3">
    <source>
        <dbReference type="Proteomes" id="UP000588068"/>
    </source>
</evidence>
<dbReference type="EC" id="2.7.7.13" evidence="2"/>
<dbReference type="PANTHER" id="PTHR46390:SF1">
    <property type="entry name" value="MANNOSE-1-PHOSPHATE GUANYLYLTRANSFERASE"/>
    <property type="match status" value="1"/>
</dbReference>
<name>A0A841HMD2_9GAMM</name>
<dbReference type="Proteomes" id="UP000588068">
    <property type="component" value="Unassembled WGS sequence"/>
</dbReference>
<sequence length="343" mass="37672">MRIKQGSPIAHPLRDSFGQIWALVLAGGEGSRLRQLTTIAGGASVPKQFCSLTGGRTLLEDAIERAHGVASPERTCTIVSHHHRQWWSALLANELPENVIVQPRGRGTGIGILFSALHIAARDPEARIVILPADHHVCAESILRARLQDALERLDSDDAPPTLLGLSPDRIDTELGYIVPAGESRNSLQSVARFIEKPDRDKARDSIADGALWNTFIMATPVRSLVRLFMKCYSVLMLEMQAIVTTALQATPAGTGWQLLVDMYDRLPNIDFSKDLLQKHPDALRVLSVPECGWSDLGTPNRLGETLRRLPPRMEVSPAAPFINLAAQHALYEHHMASAIRPS</sequence>
<evidence type="ECO:0000313" key="2">
    <source>
        <dbReference type="EMBL" id="MBB6094026.1"/>
    </source>
</evidence>
<keyword evidence="2" id="KW-0548">Nucleotidyltransferase</keyword>
<dbReference type="InterPro" id="IPR029044">
    <property type="entry name" value="Nucleotide-diphossugar_trans"/>
</dbReference>
<dbReference type="Pfam" id="PF00483">
    <property type="entry name" value="NTP_transferase"/>
    <property type="match status" value="1"/>
</dbReference>
<keyword evidence="2" id="KW-0808">Transferase</keyword>
<dbReference type="GO" id="GO:0004475">
    <property type="term" value="F:mannose-1-phosphate guanylyltransferase (GTP) activity"/>
    <property type="evidence" value="ECO:0007669"/>
    <property type="project" value="UniProtKB-EC"/>
</dbReference>
<dbReference type="InterPro" id="IPR005835">
    <property type="entry name" value="NTP_transferase_dom"/>
</dbReference>